<evidence type="ECO:0000313" key="2">
    <source>
        <dbReference type="Proteomes" id="UP000277236"/>
    </source>
</evidence>
<gene>
    <name evidence="1" type="ORF">ALQ04_04295</name>
</gene>
<accession>A0A3M4M4H2</accession>
<dbReference type="Proteomes" id="UP000277236">
    <property type="component" value="Unassembled WGS sequence"/>
</dbReference>
<name>A0A3M4M4H2_PSECI</name>
<dbReference type="AlphaFoldDB" id="A0A3M4M4H2"/>
<dbReference type="Pfam" id="PF06891">
    <property type="entry name" value="P2_Phage_GpR"/>
    <property type="match status" value="1"/>
</dbReference>
<dbReference type="EMBL" id="RBRE01000025">
    <property type="protein sequence ID" value="RMQ48788.1"/>
    <property type="molecule type" value="Genomic_DNA"/>
</dbReference>
<proteinExistence type="predicted"/>
<dbReference type="RefSeq" id="WP_095068229.1">
    <property type="nucleotide sequence ID" value="NZ_RBRE01000025.1"/>
</dbReference>
<organism evidence="1 2">
    <name type="scientific">Pseudomonas cichorii</name>
    <dbReference type="NCBI Taxonomy" id="36746"/>
    <lineage>
        <taxon>Bacteria</taxon>
        <taxon>Pseudomonadati</taxon>
        <taxon>Pseudomonadota</taxon>
        <taxon>Gammaproteobacteria</taxon>
        <taxon>Pseudomonadales</taxon>
        <taxon>Pseudomonadaceae</taxon>
        <taxon>Pseudomonas</taxon>
    </lineage>
</organism>
<dbReference type="OrthoDB" id="6915188at2"/>
<comment type="caution">
    <text evidence="1">The sequence shown here is derived from an EMBL/GenBank/DDBJ whole genome shotgun (WGS) entry which is preliminary data.</text>
</comment>
<protein>
    <submittedName>
        <fullName evidence="1">Prophage PSPPH06, putative tail protein</fullName>
    </submittedName>
</protein>
<evidence type="ECO:0000313" key="1">
    <source>
        <dbReference type="EMBL" id="RMQ48788.1"/>
    </source>
</evidence>
<reference evidence="1 2" key="1">
    <citation type="submission" date="2018-08" db="EMBL/GenBank/DDBJ databases">
        <title>Recombination of ecologically and evolutionarily significant loci maintains genetic cohesion in the Pseudomonas syringae species complex.</title>
        <authorList>
            <person name="Dillon M."/>
            <person name="Thakur S."/>
            <person name="Almeida R.N.D."/>
            <person name="Weir B.S."/>
            <person name="Guttman D.S."/>
        </authorList>
    </citation>
    <scope>NUCLEOTIDE SEQUENCE [LARGE SCALE GENOMIC DNA]</scope>
    <source>
        <strain evidence="1 2">ICMP 3353</strain>
    </source>
</reference>
<dbReference type="InterPro" id="IPR009678">
    <property type="entry name" value="Phage_tail_completion_R"/>
</dbReference>
<sequence>MNKIRALTDYLKSFNLVLPEQFDSWVTDASQELIWKPEENGMYMGDMSYTGHLSMDDFNGQPARLMALLGSWLEAHDDDRDDLPAPVLSIDVTDLAQDLADVTISVQFVEAQFLTEDPDGEIEAYGKRWSTIPYELWIAEQGEVVRND</sequence>